<protein>
    <recommendedName>
        <fullName evidence="4">2-haloalkanoic acid dehalogenase</fullName>
    </recommendedName>
</protein>
<dbReference type="InterPro" id="IPR023214">
    <property type="entry name" value="HAD_sf"/>
</dbReference>
<dbReference type="Gene3D" id="1.10.150.240">
    <property type="entry name" value="Putative phosphatase, domain 2"/>
    <property type="match status" value="1"/>
</dbReference>
<proteinExistence type="predicted"/>
<dbReference type="PANTHER" id="PTHR43316:SF4">
    <property type="entry name" value="ACID DEHALOGENASE, PUTATIVE (AFU_ORTHOLOGUE AFUA_8G05870)-RELATED"/>
    <property type="match status" value="1"/>
</dbReference>
<keyword evidence="3" id="KW-1185">Reference proteome</keyword>
<sequence>MPGENKHVVFDVVGTCISYDNYFDAIEERLGDRFRAQNIGSRLFGYCWMEAGEREYTYLSLSGKYIKFFDIFRSIFYRTLLQAGIQEPREFASDDDLEFLLQSYRSLKARPSLAECWGKLRNASFTVWCLTAGDTARVGGYLKAGGVEMPEDNFVSCDTIGVGKPEPSSYKYILDKFDQKDLDVWFAAAHMWDAAGAKAVGFRGAWCSVWEKEQCTDIFGEMDVVAADLPAMADGIIEASTKK</sequence>
<dbReference type="InterPro" id="IPR006439">
    <property type="entry name" value="HAD-SF_hydro_IA"/>
</dbReference>
<dbReference type="AlphaFoldDB" id="A0AAJ0DCS1"/>
<dbReference type="EMBL" id="JAWDJX010000025">
    <property type="protein sequence ID" value="KAK3051565.1"/>
    <property type="molecule type" value="Genomic_DNA"/>
</dbReference>
<dbReference type="InterPro" id="IPR036412">
    <property type="entry name" value="HAD-like_sf"/>
</dbReference>
<evidence type="ECO:0000256" key="1">
    <source>
        <dbReference type="ARBA" id="ARBA00022801"/>
    </source>
</evidence>
<dbReference type="SUPFAM" id="SSF56784">
    <property type="entry name" value="HAD-like"/>
    <property type="match status" value="1"/>
</dbReference>
<dbReference type="PRINTS" id="PR00413">
    <property type="entry name" value="HADHALOGNASE"/>
</dbReference>
<dbReference type="InterPro" id="IPR023198">
    <property type="entry name" value="PGP-like_dom2"/>
</dbReference>
<dbReference type="Pfam" id="PF00702">
    <property type="entry name" value="Hydrolase"/>
    <property type="match status" value="1"/>
</dbReference>
<dbReference type="Gene3D" id="3.40.50.1000">
    <property type="entry name" value="HAD superfamily/HAD-like"/>
    <property type="match status" value="1"/>
</dbReference>
<reference evidence="2" key="1">
    <citation type="submission" date="2023-04" db="EMBL/GenBank/DDBJ databases">
        <title>Black Yeasts Isolated from many extreme environments.</title>
        <authorList>
            <person name="Coleine C."/>
            <person name="Stajich J.E."/>
            <person name="Selbmann L."/>
        </authorList>
    </citation>
    <scope>NUCLEOTIDE SEQUENCE</scope>
    <source>
        <strain evidence="2">CCFEE 5312</strain>
    </source>
</reference>
<organism evidence="2 3">
    <name type="scientific">Extremus antarcticus</name>
    <dbReference type="NCBI Taxonomy" id="702011"/>
    <lineage>
        <taxon>Eukaryota</taxon>
        <taxon>Fungi</taxon>
        <taxon>Dikarya</taxon>
        <taxon>Ascomycota</taxon>
        <taxon>Pezizomycotina</taxon>
        <taxon>Dothideomycetes</taxon>
        <taxon>Dothideomycetidae</taxon>
        <taxon>Mycosphaerellales</taxon>
        <taxon>Extremaceae</taxon>
        <taxon>Extremus</taxon>
    </lineage>
</organism>
<evidence type="ECO:0008006" key="4">
    <source>
        <dbReference type="Google" id="ProtNLM"/>
    </source>
</evidence>
<name>A0AAJ0DCS1_9PEZI</name>
<dbReference type="InterPro" id="IPR051540">
    <property type="entry name" value="S-2-haloacid_dehalogenase"/>
</dbReference>
<gene>
    <name evidence="2" type="ORF">LTR09_007220</name>
</gene>
<comment type="caution">
    <text evidence="2">The sequence shown here is derived from an EMBL/GenBank/DDBJ whole genome shotgun (WGS) entry which is preliminary data.</text>
</comment>
<accession>A0AAJ0DCS1</accession>
<evidence type="ECO:0000313" key="2">
    <source>
        <dbReference type="EMBL" id="KAK3051565.1"/>
    </source>
</evidence>
<dbReference type="Proteomes" id="UP001271007">
    <property type="component" value="Unassembled WGS sequence"/>
</dbReference>
<dbReference type="PANTHER" id="PTHR43316">
    <property type="entry name" value="HYDROLASE, HALOACID DELAHOGENASE-RELATED"/>
    <property type="match status" value="1"/>
</dbReference>
<dbReference type="GO" id="GO:0016791">
    <property type="term" value="F:phosphatase activity"/>
    <property type="evidence" value="ECO:0007669"/>
    <property type="project" value="UniProtKB-ARBA"/>
</dbReference>
<keyword evidence="1" id="KW-0378">Hydrolase</keyword>
<evidence type="ECO:0000313" key="3">
    <source>
        <dbReference type="Proteomes" id="UP001271007"/>
    </source>
</evidence>